<accession>A0A560J9A5</accession>
<evidence type="ECO:0000313" key="8">
    <source>
        <dbReference type="Proteomes" id="UP000320516"/>
    </source>
</evidence>
<comment type="caution">
    <text evidence="7">The sequence shown here is derived from an EMBL/GenBank/DDBJ whole genome shotgun (WGS) entry which is preliminary data.</text>
</comment>
<dbReference type="EMBL" id="VITV01000013">
    <property type="protein sequence ID" value="TWB67773.1"/>
    <property type="molecule type" value="Genomic_DNA"/>
</dbReference>
<evidence type="ECO:0000256" key="2">
    <source>
        <dbReference type="ARBA" id="ARBA00010566"/>
    </source>
</evidence>
<dbReference type="InterPro" id="IPR002020">
    <property type="entry name" value="Citrate_synthase"/>
</dbReference>
<dbReference type="InterPro" id="IPR016143">
    <property type="entry name" value="Citrate_synth-like_sm_a-sub"/>
</dbReference>
<dbReference type="GO" id="GO:0006099">
    <property type="term" value="P:tricarboxylic acid cycle"/>
    <property type="evidence" value="ECO:0007669"/>
    <property type="project" value="UniProtKB-UniPathway"/>
</dbReference>
<dbReference type="InterPro" id="IPR036969">
    <property type="entry name" value="Citrate_synthase_sf"/>
</dbReference>
<evidence type="ECO:0000256" key="1">
    <source>
        <dbReference type="ARBA" id="ARBA00004751"/>
    </source>
</evidence>
<evidence type="ECO:0000256" key="4">
    <source>
        <dbReference type="ARBA" id="ARBA00022679"/>
    </source>
</evidence>
<dbReference type="AlphaFoldDB" id="A0A560J9A5"/>
<dbReference type="SUPFAM" id="SSF48256">
    <property type="entry name" value="Citrate synthase"/>
    <property type="match status" value="1"/>
</dbReference>
<feature type="region of interest" description="Disordered" evidence="6">
    <location>
        <begin position="1"/>
        <end position="27"/>
    </location>
</feature>
<sequence length="103" mass="11553">MTIRLVGGGPVGSFGHRRRHRHAGLKQRGADEVAFEIQKRYGTPDEAEADIRASVERREVIGFGHLVYTVSDPRNEVIKRVAHSRSVEAGSTRMFDIAAGWRR</sequence>
<comment type="pathway">
    <text evidence="1">Carbohydrate metabolism; tricarboxylic acid cycle; isocitrate from oxaloacetate: step 1/2.</text>
</comment>
<dbReference type="PROSITE" id="PS00480">
    <property type="entry name" value="CITRATE_SYNTHASE"/>
    <property type="match status" value="1"/>
</dbReference>
<dbReference type="InterPro" id="IPR019810">
    <property type="entry name" value="Citrate_synthase_AS"/>
</dbReference>
<dbReference type="Proteomes" id="UP000320516">
    <property type="component" value="Unassembled WGS sequence"/>
</dbReference>
<evidence type="ECO:0000256" key="6">
    <source>
        <dbReference type="SAM" id="MobiDB-lite"/>
    </source>
</evidence>
<dbReference type="GO" id="GO:0036440">
    <property type="term" value="F:citrate synthase activity"/>
    <property type="evidence" value="ECO:0007669"/>
    <property type="project" value="UniProtKB-EC"/>
</dbReference>
<feature type="compositionally biased region" description="Basic residues" evidence="6">
    <location>
        <begin position="15"/>
        <end position="25"/>
    </location>
</feature>
<evidence type="ECO:0000313" key="7">
    <source>
        <dbReference type="EMBL" id="TWB67773.1"/>
    </source>
</evidence>
<comment type="similarity">
    <text evidence="2 5">Belongs to the citrate synthase family.</text>
</comment>
<dbReference type="Pfam" id="PF00285">
    <property type="entry name" value="Citrate_synt"/>
    <property type="match status" value="1"/>
</dbReference>
<gene>
    <name evidence="7" type="ORF">FBZ87_11315</name>
</gene>
<organism evidence="7 8">
    <name type="scientific">Nitrospirillum amazonense</name>
    <dbReference type="NCBI Taxonomy" id="28077"/>
    <lineage>
        <taxon>Bacteria</taxon>
        <taxon>Pseudomonadati</taxon>
        <taxon>Pseudomonadota</taxon>
        <taxon>Alphaproteobacteria</taxon>
        <taxon>Rhodospirillales</taxon>
        <taxon>Azospirillaceae</taxon>
        <taxon>Nitrospirillum</taxon>
    </lineage>
</organism>
<name>A0A560J9A5_9PROT</name>
<evidence type="ECO:0000256" key="5">
    <source>
        <dbReference type="RuleBase" id="RU003406"/>
    </source>
</evidence>
<keyword evidence="4 5" id="KW-0808">Transferase</keyword>
<dbReference type="EC" id="2.3.3.16" evidence="3"/>
<dbReference type="UniPathway" id="UPA00223">
    <property type="reaction ID" value="UER00717"/>
</dbReference>
<dbReference type="Gene3D" id="1.10.230.10">
    <property type="entry name" value="Cytochrome P450-Terp, domain 2"/>
    <property type="match status" value="1"/>
</dbReference>
<feature type="compositionally biased region" description="Gly residues" evidence="6">
    <location>
        <begin position="1"/>
        <end position="12"/>
    </location>
</feature>
<reference evidence="7 8" key="1">
    <citation type="submission" date="2019-06" db="EMBL/GenBank/DDBJ databases">
        <title>Genomic Encyclopedia of Type Strains, Phase IV (KMG-V): Genome sequencing to study the core and pangenomes of soil and plant-associated prokaryotes.</title>
        <authorList>
            <person name="Whitman W."/>
        </authorList>
    </citation>
    <scope>NUCLEOTIDE SEQUENCE [LARGE SCALE GENOMIC DNA]</scope>
    <source>
        <strain evidence="7 8">BR 12005</strain>
    </source>
</reference>
<evidence type="ECO:0000256" key="3">
    <source>
        <dbReference type="ARBA" id="ARBA00012972"/>
    </source>
</evidence>
<protein>
    <recommendedName>
        <fullName evidence="3">citrate synthase (unknown stereospecificity)</fullName>
        <ecNumber evidence="3">2.3.3.16</ecNumber>
    </recommendedName>
</protein>
<dbReference type="RefSeq" id="WP_425465739.1">
    <property type="nucleotide sequence ID" value="NZ_VITV01000013.1"/>
</dbReference>
<proteinExistence type="inferred from homology"/>